<organism evidence="2 3">
    <name type="scientific">Stylosanthes scabra</name>
    <dbReference type="NCBI Taxonomy" id="79078"/>
    <lineage>
        <taxon>Eukaryota</taxon>
        <taxon>Viridiplantae</taxon>
        <taxon>Streptophyta</taxon>
        <taxon>Embryophyta</taxon>
        <taxon>Tracheophyta</taxon>
        <taxon>Spermatophyta</taxon>
        <taxon>Magnoliopsida</taxon>
        <taxon>eudicotyledons</taxon>
        <taxon>Gunneridae</taxon>
        <taxon>Pentapetalae</taxon>
        <taxon>rosids</taxon>
        <taxon>fabids</taxon>
        <taxon>Fabales</taxon>
        <taxon>Fabaceae</taxon>
        <taxon>Papilionoideae</taxon>
        <taxon>50 kb inversion clade</taxon>
        <taxon>dalbergioids sensu lato</taxon>
        <taxon>Dalbergieae</taxon>
        <taxon>Pterocarpus clade</taxon>
        <taxon>Stylosanthes</taxon>
    </lineage>
</organism>
<keyword evidence="1" id="KW-1133">Transmembrane helix</keyword>
<evidence type="ECO:0000313" key="3">
    <source>
        <dbReference type="Proteomes" id="UP001341840"/>
    </source>
</evidence>
<evidence type="ECO:0000256" key="1">
    <source>
        <dbReference type="SAM" id="Phobius"/>
    </source>
</evidence>
<keyword evidence="3" id="KW-1185">Reference proteome</keyword>
<name>A0ABU6YYU0_9FABA</name>
<keyword evidence="1" id="KW-0812">Transmembrane</keyword>
<keyword evidence="1" id="KW-0472">Membrane</keyword>
<sequence>NKGMHCKYFAWLDEYVASHHQESDTTNTVEVVDPMKRIEQRIASLEMKMVMMESKNKKGKENGQGTYMKAGVFFMLGIIFAYCWAVLCSSWK</sequence>
<gene>
    <name evidence="2" type="ORF">PIB30_110321</name>
</gene>
<comment type="caution">
    <text evidence="2">The sequence shown here is derived from an EMBL/GenBank/DDBJ whole genome shotgun (WGS) entry which is preliminary data.</text>
</comment>
<evidence type="ECO:0000313" key="2">
    <source>
        <dbReference type="EMBL" id="MED6215124.1"/>
    </source>
</evidence>
<accession>A0ABU6YYU0</accession>
<proteinExistence type="predicted"/>
<protein>
    <submittedName>
        <fullName evidence="2">Uncharacterized protein</fullName>
    </submittedName>
</protein>
<reference evidence="2 3" key="1">
    <citation type="journal article" date="2023" name="Plants (Basel)">
        <title>Bridging the Gap: Combining Genomics and Transcriptomics Approaches to Understand Stylosanthes scabra, an Orphan Legume from the Brazilian Caatinga.</title>
        <authorList>
            <person name="Ferreira-Neto J.R.C."/>
            <person name="da Silva M.D."/>
            <person name="Binneck E."/>
            <person name="de Melo N.F."/>
            <person name="da Silva R.H."/>
            <person name="de Melo A.L.T.M."/>
            <person name="Pandolfi V."/>
            <person name="Bustamante F.O."/>
            <person name="Brasileiro-Vidal A.C."/>
            <person name="Benko-Iseppon A.M."/>
        </authorList>
    </citation>
    <scope>NUCLEOTIDE SEQUENCE [LARGE SCALE GENOMIC DNA]</scope>
    <source>
        <tissue evidence="2">Leaves</tissue>
    </source>
</reference>
<feature type="non-terminal residue" evidence="2">
    <location>
        <position position="1"/>
    </location>
</feature>
<dbReference type="Proteomes" id="UP001341840">
    <property type="component" value="Unassembled WGS sequence"/>
</dbReference>
<feature type="transmembrane region" description="Helical" evidence="1">
    <location>
        <begin position="67"/>
        <end position="87"/>
    </location>
</feature>
<dbReference type="EMBL" id="JASCZI010247834">
    <property type="protein sequence ID" value="MED6215124.1"/>
    <property type="molecule type" value="Genomic_DNA"/>
</dbReference>